<evidence type="ECO:0008006" key="3">
    <source>
        <dbReference type="Google" id="ProtNLM"/>
    </source>
</evidence>
<sequence length="266" mass="28990">MQFKNQLAVVTGAGSGLGKGISEVLLRRGARVALVDINEGRLKSTSEALLPYKDSVQTYPSDVTNDSHFYRTINEIESRFGAIEILVNAAGVIGSQGFEDTSYSRLEDWDATYTVNVKGTVIACNAVSEKMKLRREGKIVNIASHAGRRGASGNSAYGASKAAVIHLTQSLAEELAEHNINVNVICPGSIWTPMWEQIAERNKRTNPAMSHLSGRDIFEKFIQERCPLKREQTAEDIGKGVAFFASDDSHNITGQSLNINGGTRMD</sequence>
<accession>A0A381NQW1</accession>
<dbReference type="CDD" id="cd05233">
    <property type="entry name" value="SDR_c"/>
    <property type="match status" value="1"/>
</dbReference>
<evidence type="ECO:0000313" key="2">
    <source>
        <dbReference type="EMBL" id="SUZ56709.1"/>
    </source>
</evidence>
<organism evidence="2">
    <name type="scientific">marine metagenome</name>
    <dbReference type="NCBI Taxonomy" id="408172"/>
    <lineage>
        <taxon>unclassified sequences</taxon>
        <taxon>metagenomes</taxon>
        <taxon>ecological metagenomes</taxon>
    </lineage>
</organism>
<evidence type="ECO:0000256" key="1">
    <source>
        <dbReference type="ARBA" id="ARBA00006484"/>
    </source>
</evidence>
<dbReference type="InterPro" id="IPR002347">
    <property type="entry name" value="SDR_fam"/>
</dbReference>
<reference evidence="2" key="1">
    <citation type="submission" date="2018-05" db="EMBL/GenBank/DDBJ databases">
        <authorList>
            <person name="Lanie J.A."/>
            <person name="Ng W.-L."/>
            <person name="Kazmierczak K.M."/>
            <person name="Andrzejewski T.M."/>
            <person name="Davidsen T.M."/>
            <person name="Wayne K.J."/>
            <person name="Tettelin H."/>
            <person name="Glass J.I."/>
            <person name="Rusch D."/>
            <person name="Podicherti R."/>
            <person name="Tsui H.-C.T."/>
            <person name="Winkler M.E."/>
        </authorList>
    </citation>
    <scope>NUCLEOTIDE SEQUENCE</scope>
</reference>
<dbReference type="FunFam" id="3.40.50.720:FF:000084">
    <property type="entry name" value="Short-chain dehydrogenase reductase"/>
    <property type="match status" value="1"/>
</dbReference>
<dbReference type="Pfam" id="PF13561">
    <property type="entry name" value="adh_short_C2"/>
    <property type="match status" value="1"/>
</dbReference>
<dbReference type="Gene3D" id="3.40.50.720">
    <property type="entry name" value="NAD(P)-binding Rossmann-like Domain"/>
    <property type="match status" value="1"/>
</dbReference>
<dbReference type="EMBL" id="UINC01000520">
    <property type="protein sequence ID" value="SUZ56709.1"/>
    <property type="molecule type" value="Genomic_DNA"/>
</dbReference>
<name>A0A381NQW1_9ZZZZ</name>
<dbReference type="SUPFAM" id="SSF51735">
    <property type="entry name" value="NAD(P)-binding Rossmann-fold domains"/>
    <property type="match status" value="1"/>
</dbReference>
<protein>
    <recommendedName>
        <fullName evidence="3">Sorbitol-6-phosphate 2-dehydrogenase</fullName>
    </recommendedName>
</protein>
<dbReference type="GO" id="GO:0016616">
    <property type="term" value="F:oxidoreductase activity, acting on the CH-OH group of donors, NAD or NADP as acceptor"/>
    <property type="evidence" value="ECO:0007669"/>
    <property type="project" value="TreeGrafter"/>
</dbReference>
<dbReference type="AlphaFoldDB" id="A0A381NQW1"/>
<comment type="similarity">
    <text evidence="1">Belongs to the short-chain dehydrogenases/reductases (SDR) family.</text>
</comment>
<dbReference type="PRINTS" id="PR00081">
    <property type="entry name" value="GDHRDH"/>
</dbReference>
<dbReference type="PANTHER" id="PTHR42760">
    <property type="entry name" value="SHORT-CHAIN DEHYDROGENASES/REDUCTASES FAMILY MEMBER"/>
    <property type="match status" value="1"/>
</dbReference>
<dbReference type="PROSITE" id="PS00061">
    <property type="entry name" value="ADH_SHORT"/>
    <property type="match status" value="1"/>
</dbReference>
<proteinExistence type="inferred from homology"/>
<dbReference type="PRINTS" id="PR00080">
    <property type="entry name" value="SDRFAMILY"/>
</dbReference>
<dbReference type="InterPro" id="IPR020904">
    <property type="entry name" value="Sc_DH/Rdtase_CS"/>
</dbReference>
<dbReference type="InterPro" id="IPR036291">
    <property type="entry name" value="NAD(P)-bd_dom_sf"/>
</dbReference>
<gene>
    <name evidence="2" type="ORF">METZ01_LOCUS9563</name>
</gene>